<feature type="signal peptide" evidence="11">
    <location>
        <begin position="1"/>
        <end position="21"/>
    </location>
</feature>
<dbReference type="InParanoid" id="V5GDM3"/>
<evidence type="ECO:0000256" key="6">
    <source>
        <dbReference type="ARBA" id="ARBA00022963"/>
    </source>
</evidence>
<gene>
    <name evidence="13" type="ORF">PVAR5_8924</name>
</gene>
<keyword evidence="7 10" id="KW-0443">Lipid metabolism</keyword>
<dbReference type="PANTHER" id="PTHR10728">
    <property type="entry name" value="CYTOSOLIC PHOSPHOLIPASE A2"/>
    <property type="match status" value="1"/>
</dbReference>
<keyword evidence="14" id="KW-1185">Reference proteome</keyword>
<comment type="caution">
    <text evidence="13">The sequence shown here is derived from an EMBL/GenBank/DDBJ whole genome shotgun (WGS) entry which is preliminary data.</text>
</comment>
<evidence type="ECO:0000313" key="13">
    <source>
        <dbReference type="EMBL" id="GAE00187.1"/>
    </source>
</evidence>
<name>V5GDM3_BYSSN</name>
<dbReference type="GO" id="GO:0005829">
    <property type="term" value="C:cytosol"/>
    <property type="evidence" value="ECO:0007669"/>
    <property type="project" value="TreeGrafter"/>
</dbReference>
<feature type="domain" description="PLA2c" evidence="12">
    <location>
        <begin position="29"/>
        <end position="549"/>
    </location>
</feature>
<dbReference type="EMBL" id="BAUL01000380">
    <property type="protein sequence ID" value="GAE00187.1"/>
    <property type="molecule type" value="Genomic_DNA"/>
</dbReference>
<accession>V5GDM3</accession>
<evidence type="ECO:0000256" key="3">
    <source>
        <dbReference type="ARBA" id="ARBA00013274"/>
    </source>
</evidence>
<evidence type="ECO:0000256" key="8">
    <source>
        <dbReference type="ARBA" id="ARBA00023180"/>
    </source>
</evidence>
<dbReference type="EC" id="3.1.1.5" evidence="3 11"/>
<comment type="similarity">
    <text evidence="2 11">Belongs to the lysophospholipase family.</text>
</comment>
<evidence type="ECO:0000256" key="5">
    <source>
        <dbReference type="ARBA" id="ARBA00022801"/>
    </source>
</evidence>
<dbReference type="PANTHER" id="PTHR10728:SF33">
    <property type="entry name" value="LYSOPHOSPHOLIPASE 1-RELATED"/>
    <property type="match status" value="1"/>
</dbReference>
<evidence type="ECO:0000256" key="2">
    <source>
        <dbReference type="ARBA" id="ARBA00008780"/>
    </source>
</evidence>
<keyword evidence="6 10" id="KW-0442">Lipid degradation</keyword>
<dbReference type="Proteomes" id="UP000018001">
    <property type="component" value="Unassembled WGS sequence"/>
</dbReference>
<comment type="catalytic activity">
    <reaction evidence="9 11">
        <text>a 1-acyl-sn-glycero-3-phosphocholine + H2O = sn-glycerol 3-phosphocholine + a fatty acid + H(+)</text>
        <dbReference type="Rhea" id="RHEA:15177"/>
        <dbReference type="ChEBI" id="CHEBI:15377"/>
        <dbReference type="ChEBI" id="CHEBI:15378"/>
        <dbReference type="ChEBI" id="CHEBI:16870"/>
        <dbReference type="ChEBI" id="CHEBI:28868"/>
        <dbReference type="ChEBI" id="CHEBI:58168"/>
        <dbReference type="EC" id="3.1.1.5"/>
    </reaction>
</comment>
<dbReference type="HOGENOM" id="CLU_014602_0_0_1"/>
<dbReference type="InterPro" id="IPR002642">
    <property type="entry name" value="LysoPLipase_cat_dom"/>
</dbReference>
<keyword evidence="4 11" id="KW-0732">Signal</keyword>
<evidence type="ECO:0000256" key="4">
    <source>
        <dbReference type="ARBA" id="ARBA00022729"/>
    </source>
</evidence>
<dbReference type="eggNOG" id="KOG1325">
    <property type="taxonomic scope" value="Eukaryota"/>
</dbReference>
<dbReference type="SUPFAM" id="SSF52151">
    <property type="entry name" value="FabD/lysophospholipase-like"/>
    <property type="match status" value="1"/>
</dbReference>
<evidence type="ECO:0000256" key="10">
    <source>
        <dbReference type="PROSITE-ProRule" id="PRU00555"/>
    </source>
</evidence>
<keyword evidence="8" id="KW-0325">Glycoprotein</keyword>
<evidence type="ECO:0000256" key="1">
    <source>
        <dbReference type="ARBA" id="ARBA00002169"/>
    </source>
</evidence>
<dbReference type="GO" id="GO:0004623">
    <property type="term" value="F:phospholipase A2 activity"/>
    <property type="evidence" value="ECO:0007669"/>
    <property type="project" value="TreeGrafter"/>
</dbReference>
<dbReference type="GO" id="GO:0005783">
    <property type="term" value="C:endoplasmic reticulum"/>
    <property type="evidence" value="ECO:0007669"/>
    <property type="project" value="TreeGrafter"/>
</dbReference>
<dbReference type="GO" id="GO:0004622">
    <property type="term" value="F:phosphatidylcholine lysophospholipase activity"/>
    <property type="evidence" value="ECO:0007669"/>
    <property type="project" value="UniProtKB-EC"/>
</dbReference>
<dbReference type="Gene3D" id="3.40.1090.10">
    <property type="entry name" value="Cytosolic phospholipase A2 catalytic domain"/>
    <property type="match status" value="1"/>
</dbReference>
<dbReference type="GO" id="GO:0046475">
    <property type="term" value="P:glycerophospholipid catabolic process"/>
    <property type="evidence" value="ECO:0007669"/>
    <property type="project" value="TreeGrafter"/>
</dbReference>
<comment type="function">
    <text evidence="1">Catalyzes the release of fatty acids from lysophospholipids.</text>
</comment>
<evidence type="ECO:0000259" key="12">
    <source>
        <dbReference type="PROSITE" id="PS51210"/>
    </source>
</evidence>
<evidence type="ECO:0000256" key="7">
    <source>
        <dbReference type="ARBA" id="ARBA00023098"/>
    </source>
</evidence>
<dbReference type="AlphaFoldDB" id="V5GDM3"/>
<dbReference type="Pfam" id="PF01735">
    <property type="entry name" value="PLA2_B"/>
    <property type="match status" value="1"/>
</dbReference>
<feature type="chain" id="PRO_5005148768" description="Lysophospholipase" evidence="11">
    <location>
        <begin position="22"/>
        <end position="567"/>
    </location>
</feature>
<protein>
    <recommendedName>
        <fullName evidence="3 11">Lysophospholipase</fullName>
        <ecNumber evidence="3 11">3.1.1.5</ecNumber>
    </recommendedName>
</protein>
<sequence length="567" mass="60329">MASSIFSAVTALLFLSQAANASYAPTSTSCPSSSLVRPADSLNSNEASYVSQRKQNADEALTAWLAKVNSGFVVNGSLPTLALATSGGGYRSLLVGAGVIQGFDERDSNASTSGLYQALTYQSGLSGGAWLLSSIAGNNYPTITSLKQGLWEQAFQDSLLVPGNLLVAASYASITSDIEAKAAAGFSPTLTDPWGRLLSYQLFYGTDGGVDITLSSVSSLSNFTDYEAPFPIMLALGVKTWQGDCTPGPNATIYEFTPYEFGSWDSDVSAFTQTQYLGTSLSGGQPSEGSCTTNYDNIGYVLGTSSNLFNEVCIPVATTNSTADTYTALAQDLSVIVSKTHEIATRDEYAAYPNPFYEYNSSSSIPNSADPVWAQQELHLADGGEANQNDPIWPFLQPYRDVDVLIVNDNSADTSANYPNGSEILTTYVQSTNRNLTKMPYIPPVDTFIAEGLNTRPTFFGCTESDKLTIIYIPNVNMTYDSGQSTYKLEYTTDETDGMISNGVAMAEQPDDDNWATCLGCAILAKTSSTLPLDCTACFAQYCYADLNSTLSSVASAVPSAVPSVSL</sequence>
<dbReference type="InterPro" id="IPR016035">
    <property type="entry name" value="Acyl_Trfase/lysoPLipase"/>
</dbReference>
<reference evidence="14" key="1">
    <citation type="journal article" date="2014" name="Genome Announc.">
        <title>Draft genome sequence of the formaldehyde-resistant fungus Byssochlamys spectabilis No. 5 (anamorph Paecilomyces variotii No. 5) (NBRC109023).</title>
        <authorList>
            <person name="Oka T."/>
            <person name="Ekino K."/>
            <person name="Fukuda K."/>
            <person name="Nomura Y."/>
        </authorList>
    </citation>
    <scope>NUCLEOTIDE SEQUENCE [LARGE SCALE GENOMIC DNA]</scope>
    <source>
        <strain evidence="14">No. 5 / NBRC 109023</strain>
    </source>
</reference>
<evidence type="ECO:0000256" key="11">
    <source>
        <dbReference type="RuleBase" id="RU362103"/>
    </source>
</evidence>
<evidence type="ECO:0000313" key="14">
    <source>
        <dbReference type="Proteomes" id="UP000018001"/>
    </source>
</evidence>
<organism evidence="13 14">
    <name type="scientific">Byssochlamys spectabilis (strain No. 5 / NBRC 109023)</name>
    <name type="common">Paecilomyces variotii</name>
    <dbReference type="NCBI Taxonomy" id="1356009"/>
    <lineage>
        <taxon>Eukaryota</taxon>
        <taxon>Fungi</taxon>
        <taxon>Dikarya</taxon>
        <taxon>Ascomycota</taxon>
        <taxon>Pezizomycotina</taxon>
        <taxon>Eurotiomycetes</taxon>
        <taxon>Eurotiomycetidae</taxon>
        <taxon>Eurotiales</taxon>
        <taxon>Thermoascaceae</taxon>
        <taxon>Paecilomyces</taxon>
    </lineage>
</organism>
<dbReference type="SMART" id="SM00022">
    <property type="entry name" value="PLAc"/>
    <property type="match status" value="1"/>
</dbReference>
<dbReference type="PROSITE" id="PS51210">
    <property type="entry name" value="PLA2C"/>
    <property type="match status" value="1"/>
</dbReference>
<dbReference type="OrthoDB" id="4084751at2759"/>
<evidence type="ECO:0000256" key="9">
    <source>
        <dbReference type="ARBA" id="ARBA00049531"/>
    </source>
</evidence>
<keyword evidence="5 10" id="KW-0378">Hydrolase</keyword>
<proteinExistence type="inferred from homology"/>